<name>A0A653C9H5_CALMS</name>
<gene>
    <name evidence="2" type="ORF">CALMAC_LOCUS7293</name>
</gene>
<proteinExistence type="predicted"/>
<evidence type="ECO:0000256" key="1">
    <source>
        <dbReference type="SAM" id="MobiDB-lite"/>
    </source>
</evidence>
<keyword evidence="3" id="KW-1185">Reference proteome</keyword>
<evidence type="ECO:0000313" key="3">
    <source>
        <dbReference type="Proteomes" id="UP000410492"/>
    </source>
</evidence>
<dbReference type="EMBL" id="CAACVG010007264">
    <property type="protein sequence ID" value="VEN44545.1"/>
    <property type="molecule type" value="Genomic_DNA"/>
</dbReference>
<feature type="region of interest" description="Disordered" evidence="1">
    <location>
        <begin position="1"/>
        <end position="26"/>
    </location>
</feature>
<sequence>MRGKGGNMSPPTKGLHVDENKGPRPMQKKILLQRRRIRNFNIDTQVHPIISGYLVIVFQETVQLSTYLKKIRK</sequence>
<organism evidence="2 3">
    <name type="scientific">Callosobruchus maculatus</name>
    <name type="common">Southern cowpea weevil</name>
    <name type="synonym">Pulse bruchid</name>
    <dbReference type="NCBI Taxonomy" id="64391"/>
    <lineage>
        <taxon>Eukaryota</taxon>
        <taxon>Metazoa</taxon>
        <taxon>Ecdysozoa</taxon>
        <taxon>Arthropoda</taxon>
        <taxon>Hexapoda</taxon>
        <taxon>Insecta</taxon>
        <taxon>Pterygota</taxon>
        <taxon>Neoptera</taxon>
        <taxon>Endopterygota</taxon>
        <taxon>Coleoptera</taxon>
        <taxon>Polyphaga</taxon>
        <taxon>Cucujiformia</taxon>
        <taxon>Chrysomeloidea</taxon>
        <taxon>Chrysomelidae</taxon>
        <taxon>Bruchinae</taxon>
        <taxon>Bruchini</taxon>
        <taxon>Callosobruchus</taxon>
    </lineage>
</organism>
<reference evidence="2 3" key="1">
    <citation type="submission" date="2019-01" db="EMBL/GenBank/DDBJ databases">
        <authorList>
            <person name="Sayadi A."/>
        </authorList>
    </citation>
    <scope>NUCLEOTIDE SEQUENCE [LARGE SCALE GENOMIC DNA]</scope>
</reference>
<protein>
    <submittedName>
        <fullName evidence="2">Uncharacterized protein</fullName>
    </submittedName>
</protein>
<dbReference type="Proteomes" id="UP000410492">
    <property type="component" value="Unassembled WGS sequence"/>
</dbReference>
<evidence type="ECO:0000313" key="2">
    <source>
        <dbReference type="EMBL" id="VEN44545.1"/>
    </source>
</evidence>
<dbReference type="AlphaFoldDB" id="A0A653C9H5"/>
<accession>A0A653C9H5</accession>